<name>A0A0C9Q0S4_LACPA</name>
<keyword evidence="2" id="KW-0813">Transport</keyword>
<dbReference type="Proteomes" id="UP000032552">
    <property type="component" value="Unassembled WGS sequence"/>
</dbReference>
<keyword evidence="3" id="KW-0963">Cytoplasm</keyword>
<evidence type="ECO:0000256" key="4">
    <source>
        <dbReference type="ARBA" id="ARBA00022597"/>
    </source>
</evidence>
<proteinExistence type="predicted"/>
<dbReference type="PROSITE" id="PS51096">
    <property type="entry name" value="PTS_EIIA_TYPE_4"/>
    <property type="match status" value="1"/>
</dbReference>
<gene>
    <name evidence="9" type="ORF">LC0644_2603</name>
</gene>
<keyword evidence="5" id="KW-0808">Transferase</keyword>
<reference evidence="10" key="1">
    <citation type="submission" date="2014-05" db="EMBL/GenBank/DDBJ databases">
        <title>Whole genome sequencing of Lactobacillus casei NRIC0644.</title>
        <authorList>
            <person name="Atarashi H."/>
            <person name="Yoshida Y."/>
            <person name="Fujimura S."/>
            <person name="Tanaka N."/>
            <person name="Shiwa Y."/>
            <person name="Yoshikawa H."/>
            <person name="Okada S."/>
            <person name="Nakagawa J."/>
        </authorList>
    </citation>
    <scope>NUCLEOTIDE SEQUENCE [LARGE SCALE GENOMIC DNA]</scope>
    <source>
        <strain evidence="10">NRIC0644</strain>
    </source>
</reference>
<comment type="caution">
    <text evidence="9">The sequence shown here is derived from an EMBL/GenBank/DDBJ whole genome shotgun (WGS) entry which is preliminary data.</text>
</comment>
<evidence type="ECO:0000256" key="7">
    <source>
        <dbReference type="ARBA" id="ARBA00022777"/>
    </source>
</evidence>
<protein>
    <recommendedName>
        <fullName evidence="8">PTS EIIA type-4 domain-containing protein</fullName>
    </recommendedName>
</protein>
<dbReference type="GO" id="GO:0009401">
    <property type="term" value="P:phosphoenolpyruvate-dependent sugar phosphotransferase system"/>
    <property type="evidence" value="ECO:0007669"/>
    <property type="project" value="UniProtKB-KW"/>
</dbReference>
<evidence type="ECO:0000259" key="8">
    <source>
        <dbReference type="PROSITE" id="PS51096"/>
    </source>
</evidence>
<dbReference type="Gene3D" id="3.40.50.510">
    <property type="entry name" value="Phosphotransferase system, mannose-type IIA component"/>
    <property type="match status" value="1"/>
</dbReference>
<keyword evidence="7" id="KW-0418">Kinase</keyword>
<evidence type="ECO:0000256" key="5">
    <source>
        <dbReference type="ARBA" id="ARBA00022679"/>
    </source>
</evidence>
<comment type="subcellular location">
    <subcellularLocation>
        <location evidence="1">Cytoplasm</location>
    </subcellularLocation>
</comment>
<feature type="domain" description="PTS EIIA type-4" evidence="8">
    <location>
        <begin position="4"/>
        <end position="124"/>
    </location>
</feature>
<dbReference type="InterPro" id="IPR033887">
    <property type="entry name" value="PTS_IIA_man"/>
</dbReference>
<evidence type="ECO:0000256" key="2">
    <source>
        <dbReference type="ARBA" id="ARBA00022448"/>
    </source>
</evidence>
<dbReference type="Pfam" id="PF03610">
    <property type="entry name" value="EIIA-man"/>
    <property type="match status" value="1"/>
</dbReference>
<keyword evidence="6" id="KW-0598">Phosphotransferase system</keyword>
<accession>A0A0C9Q0S4</accession>
<dbReference type="InterPro" id="IPR004701">
    <property type="entry name" value="PTS_EIIA_man-typ"/>
</dbReference>
<dbReference type="PANTHER" id="PTHR33799:SF1">
    <property type="entry name" value="PTS SYSTEM MANNOSE-SPECIFIC EIIAB COMPONENT-RELATED"/>
    <property type="match status" value="1"/>
</dbReference>
<dbReference type="GO" id="GO:0005737">
    <property type="term" value="C:cytoplasm"/>
    <property type="evidence" value="ECO:0007669"/>
    <property type="project" value="UniProtKB-SubCell"/>
</dbReference>
<dbReference type="RefSeq" id="WP_045624394.1">
    <property type="nucleotide sequence ID" value="NZ_BAYM01000390.1"/>
</dbReference>
<organism evidence="9 10">
    <name type="scientific">Lacticaseibacillus paracasei NRIC 0644</name>
    <dbReference type="NCBI Taxonomy" id="1435038"/>
    <lineage>
        <taxon>Bacteria</taxon>
        <taxon>Bacillati</taxon>
        <taxon>Bacillota</taxon>
        <taxon>Bacilli</taxon>
        <taxon>Lactobacillales</taxon>
        <taxon>Lactobacillaceae</taxon>
        <taxon>Lacticaseibacillus</taxon>
    </lineage>
</organism>
<evidence type="ECO:0000313" key="9">
    <source>
        <dbReference type="EMBL" id="GAN38014.1"/>
    </source>
</evidence>
<dbReference type="SUPFAM" id="SSF53062">
    <property type="entry name" value="PTS system fructose IIA component-like"/>
    <property type="match status" value="1"/>
</dbReference>
<sequence length="136" mass="14971">MRNKNKIILLTHGGWGGGLIKSMGMLVGKTINVIDIPLMPSETLVNYISLVKESSKDVNENTLVLTDIPGGTTSNVALRLTREYPWKIISGVNALMLVEAIMHQDEDLSLNVLEKILSAGKDSQNILEIQQKTNEE</sequence>
<evidence type="ECO:0000256" key="3">
    <source>
        <dbReference type="ARBA" id="ARBA00022490"/>
    </source>
</evidence>
<dbReference type="AlphaFoldDB" id="A0A0C9Q0S4"/>
<dbReference type="CDD" id="cd00006">
    <property type="entry name" value="PTS_IIA_man"/>
    <property type="match status" value="1"/>
</dbReference>
<keyword evidence="4" id="KW-0762">Sugar transport</keyword>
<dbReference type="GO" id="GO:0016020">
    <property type="term" value="C:membrane"/>
    <property type="evidence" value="ECO:0007669"/>
    <property type="project" value="InterPro"/>
</dbReference>
<dbReference type="PANTHER" id="PTHR33799">
    <property type="entry name" value="PTS PERMEASE-RELATED-RELATED"/>
    <property type="match status" value="1"/>
</dbReference>
<evidence type="ECO:0000256" key="6">
    <source>
        <dbReference type="ARBA" id="ARBA00022683"/>
    </source>
</evidence>
<evidence type="ECO:0000313" key="10">
    <source>
        <dbReference type="Proteomes" id="UP000032552"/>
    </source>
</evidence>
<dbReference type="InterPro" id="IPR036662">
    <property type="entry name" value="PTS_EIIA_man-typ_sf"/>
</dbReference>
<dbReference type="InterPro" id="IPR051471">
    <property type="entry name" value="Bacterial_PTS_sugar_comp"/>
</dbReference>
<evidence type="ECO:0000256" key="1">
    <source>
        <dbReference type="ARBA" id="ARBA00004496"/>
    </source>
</evidence>
<dbReference type="GO" id="GO:0016301">
    <property type="term" value="F:kinase activity"/>
    <property type="evidence" value="ECO:0007669"/>
    <property type="project" value="UniProtKB-KW"/>
</dbReference>
<dbReference type="EMBL" id="BAYM01000390">
    <property type="protein sequence ID" value="GAN38014.1"/>
    <property type="molecule type" value="Genomic_DNA"/>
</dbReference>